<feature type="domain" description="RING-type" evidence="8">
    <location>
        <begin position="17"/>
        <end position="56"/>
    </location>
</feature>
<dbReference type="GO" id="GO:0061630">
    <property type="term" value="F:ubiquitin protein ligase activity"/>
    <property type="evidence" value="ECO:0007669"/>
    <property type="project" value="UniProtKB-EC"/>
</dbReference>
<keyword evidence="3" id="KW-0808">Transferase</keyword>
<evidence type="ECO:0000256" key="1">
    <source>
        <dbReference type="ARBA" id="ARBA00000900"/>
    </source>
</evidence>
<organism evidence="9 10">
    <name type="scientific">Lophiostoma macrostomum CBS 122681</name>
    <dbReference type="NCBI Taxonomy" id="1314788"/>
    <lineage>
        <taxon>Eukaryota</taxon>
        <taxon>Fungi</taxon>
        <taxon>Dikarya</taxon>
        <taxon>Ascomycota</taxon>
        <taxon>Pezizomycotina</taxon>
        <taxon>Dothideomycetes</taxon>
        <taxon>Pleosporomycetidae</taxon>
        <taxon>Pleosporales</taxon>
        <taxon>Lophiostomataceae</taxon>
        <taxon>Lophiostoma</taxon>
    </lineage>
</organism>
<dbReference type="PANTHER" id="PTHR46077:SF1">
    <property type="entry name" value="TOP1 BINDING ARGININE_SERINE RICH PROTEIN, E3 UBIQUITIN LIGASE"/>
    <property type="match status" value="1"/>
</dbReference>
<dbReference type="SUPFAM" id="SSF57850">
    <property type="entry name" value="RING/U-box"/>
    <property type="match status" value="1"/>
</dbReference>
<dbReference type="AlphaFoldDB" id="A0A6A6TP44"/>
<evidence type="ECO:0000256" key="7">
    <source>
        <dbReference type="SAM" id="MobiDB-lite"/>
    </source>
</evidence>
<accession>A0A6A6TP44</accession>
<feature type="compositionally biased region" description="Basic and acidic residues" evidence="7">
    <location>
        <begin position="300"/>
        <end position="313"/>
    </location>
</feature>
<keyword evidence="6" id="KW-0479">Metal-binding</keyword>
<sequence>METAAAPNNDDDTGDTCVICLSSVTERAITSCNHASFDFLCLVSWLQERSSCPLCKAEVTYVTYQHRPPADFKTYHVRATHPPHRPASTAAAAVRPRQYPPYRHVVRSRSTRRPYERPRLDAAVLRRRHVYREKLYSLHVGSNRSSRYQNWTPQSVTSSPELQSRARTWIRRELRVFSFLNNDPSDPPAQGAMTSSNAEFLLMYLLSILKSVDIKASDGHAEDLLKEFLGRDNARLFLHELNAWMRSPYTKLEDWDRHVQYSEQLPDEFDDEGRPVWMNKAEQRAMPERSRSPDLQSSTGRRERAISRRYEPE</sequence>
<proteinExistence type="predicted"/>
<dbReference type="SMART" id="SM00184">
    <property type="entry name" value="RING"/>
    <property type="match status" value="1"/>
</dbReference>
<dbReference type="GO" id="GO:0008270">
    <property type="term" value="F:zinc ion binding"/>
    <property type="evidence" value="ECO:0007669"/>
    <property type="project" value="UniProtKB-KW"/>
</dbReference>
<keyword evidence="6" id="KW-0863">Zinc-finger</keyword>
<keyword evidence="10" id="KW-1185">Reference proteome</keyword>
<evidence type="ECO:0000256" key="2">
    <source>
        <dbReference type="ARBA" id="ARBA00012483"/>
    </source>
</evidence>
<evidence type="ECO:0000259" key="8">
    <source>
        <dbReference type="PROSITE" id="PS50089"/>
    </source>
</evidence>
<dbReference type="InterPro" id="IPR013083">
    <property type="entry name" value="Znf_RING/FYVE/PHD"/>
</dbReference>
<evidence type="ECO:0000256" key="6">
    <source>
        <dbReference type="PROSITE-ProRule" id="PRU00175"/>
    </source>
</evidence>
<gene>
    <name evidence="9" type="ORF">K491DRAFT_649010</name>
</gene>
<dbReference type="Gene3D" id="3.30.40.10">
    <property type="entry name" value="Zinc/RING finger domain, C3HC4 (zinc finger)"/>
    <property type="match status" value="1"/>
</dbReference>
<dbReference type="Proteomes" id="UP000799324">
    <property type="component" value="Unassembled WGS sequence"/>
</dbReference>
<dbReference type="GO" id="GO:0000209">
    <property type="term" value="P:protein polyubiquitination"/>
    <property type="evidence" value="ECO:0007669"/>
    <property type="project" value="TreeGrafter"/>
</dbReference>
<dbReference type="PROSITE" id="PS50089">
    <property type="entry name" value="ZF_RING_2"/>
    <property type="match status" value="1"/>
</dbReference>
<reference evidence="9" key="1">
    <citation type="journal article" date="2020" name="Stud. Mycol.">
        <title>101 Dothideomycetes genomes: a test case for predicting lifestyles and emergence of pathogens.</title>
        <authorList>
            <person name="Haridas S."/>
            <person name="Albert R."/>
            <person name="Binder M."/>
            <person name="Bloem J."/>
            <person name="Labutti K."/>
            <person name="Salamov A."/>
            <person name="Andreopoulos B."/>
            <person name="Baker S."/>
            <person name="Barry K."/>
            <person name="Bills G."/>
            <person name="Bluhm B."/>
            <person name="Cannon C."/>
            <person name="Castanera R."/>
            <person name="Culley D."/>
            <person name="Daum C."/>
            <person name="Ezra D."/>
            <person name="Gonzalez J."/>
            <person name="Henrissat B."/>
            <person name="Kuo A."/>
            <person name="Liang C."/>
            <person name="Lipzen A."/>
            <person name="Lutzoni F."/>
            <person name="Magnuson J."/>
            <person name="Mondo S."/>
            <person name="Nolan M."/>
            <person name="Ohm R."/>
            <person name="Pangilinan J."/>
            <person name="Park H.-J."/>
            <person name="Ramirez L."/>
            <person name="Alfaro M."/>
            <person name="Sun H."/>
            <person name="Tritt A."/>
            <person name="Yoshinaga Y."/>
            <person name="Zwiers L.-H."/>
            <person name="Turgeon B."/>
            <person name="Goodwin S."/>
            <person name="Spatafora J."/>
            <person name="Crous P."/>
            <person name="Grigoriev I."/>
        </authorList>
    </citation>
    <scope>NUCLEOTIDE SEQUENCE</scope>
    <source>
        <strain evidence="9">CBS 122681</strain>
    </source>
</reference>
<evidence type="ECO:0000256" key="5">
    <source>
        <dbReference type="ARBA" id="ARBA00023163"/>
    </source>
</evidence>
<feature type="region of interest" description="Disordered" evidence="7">
    <location>
        <begin position="267"/>
        <end position="313"/>
    </location>
</feature>
<evidence type="ECO:0000256" key="4">
    <source>
        <dbReference type="ARBA" id="ARBA00023015"/>
    </source>
</evidence>
<dbReference type="InterPro" id="IPR001841">
    <property type="entry name" value="Znf_RING"/>
</dbReference>
<evidence type="ECO:0000256" key="3">
    <source>
        <dbReference type="ARBA" id="ARBA00022679"/>
    </source>
</evidence>
<dbReference type="EC" id="2.3.2.27" evidence="2"/>
<keyword evidence="4" id="KW-0805">Transcription regulation</keyword>
<dbReference type="Pfam" id="PF13639">
    <property type="entry name" value="zf-RING_2"/>
    <property type="match status" value="1"/>
</dbReference>
<feature type="compositionally biased region" description="Basic and acidic residues" evidence="7">
    <location>
        <begin position="281"/>
        <end position="292"/>
    </location>
</feature>
<dbReference type="GO" id="GO:0006513">
    <property type="term" value="P:protein monoubiquitination"/>
    <property type="evidence" value="ECO:0007669"/>
    <property type="project" value="TreeGrafter"/>
</dbReference>
<dbReference type="PANTHER" id="PTHR46077">
    <property type="entry name" value="E3 UBIQUITIN-PROTEIN LIGASE TOPORS"/>
    <property type="match status" value="1"/>
</dbReference>
<evidence type="ECO:0000313" key="10">
    <source>
        <dbReference type="Proteomes" id="UP000799324"/>
    </source>
</evidence>
<comment type="catalytic activity">
    <reaction evidence="1">
        <text>S-ubiquitinyl-[E2 ubiquitin-conjugating enzyme]-L-cysteine + [acceptor protein]-L-lysine = [E2 ubiquitin-conjugating enzyme]-L-cysteine + N(6)-ubiquitinyl-[acceptor protein]-L-lysine.</text>
        <dbReference type="EC" id="2.3.2.27"/>
    </reaction>
</comment>
<dbReference type="OrthoDB" id="21204at2759"/>
<protein>
    <recommendedName>
        <fullName evidence="2">RING-type E3 ubiquitin transferase</fullName>
        <ecNumber evidence="2">2.3.2.27</ecNumber>
    </recommendedName>
</protein>
<keyword evidence="6" id="KW-0862">Zinc</keyword>
<name>A0A6A6TP44_9PLEO</name>
<evidence type="ECO:0000313" key="9">
    <source>
        <dbReference type="EMBL" id="KAF2660713.1"/>
    </source>
</evidence>
<dbReference type="EMBL" id="MU004298">
    <property type="protein sequence ID" value="KAF2660713.1"/>
    <property type="molecule type" value="Genomic_DNA"/>
</dbReference>
<keyword evidence="5" id="KW-0804">Transcription</keyword>